<evidence type="ECO:0000256" key="9">
    <source>
        <dbReference type="ARBA" id="ARBA00023136"/>
    </source>
</evidence>
<evidence type="ECO:0000256" key="3">
    <source>
        <dbReference type="ARBA" id="ARBA00022475"/>
    </source>
</evidence>
<evidence type="ECO:0000256" key="12">
    <source>
        <dbReference type="SAM" id="SignalP"/>
    </source>
</evidence>
<dbReference type="Pfam" id="PF08263">
    <property type="entry name" value="LRRNT_2"/>
    <property type="match status" value="1"/>
</dbReference>
<gene>
    <name evidence="15" type="ORF">HannXRQ_Chr16g0505361</name>
    <name evidence="14" type="ORF">HanXRQr2_Chr16g0745411</name>
</gene>
<reference evidence="15" key="2">
    <citation type="submission" date="2017-02" db="EMBL/GenBank/DDBJ databases">
        <title>Sunflower complete genome.</title>
        <authorList>
            <person name="Langlade N."/>
            <person name="Munos S."/>
        </authorList>
    </citation>
    <scope>NUCLEOTIDE SEQUENCE [LARGE SCALE GENOMIC DNA]</scope>
    <source>
        <tissue evidence="15">Leaves</tissue>
    </source>
</reference>
<evidence type="ECO:0000259" key="13">
    <source>
        <dbReference type="Pfam" id="PF08263"/>
    </source>
</evidence>
<evidence type="ECO:0000256" key="4">
    <source>
        <dbReference type="ARBA" id="ARBA00022614"/>
    </source>
</evidence>
<evidence type="ECO:0000256" key="7">
    <source>
        <dbReference type="ARBA" id="ARBA00022737"/>
    </source>
</evidence>
<dbReference type="PROSITE" id="PS51450">
    <property type="entry name" value="LRR"/>
    <property type="match status" value="1"/>
</dbReference>
<dbReference type="SUPFAM" id="SSF52058">
    <property type="entry name" value="L domain-like"/>
    <property type="match status" value="3"/>
</dbReference>
<evidence type="ECO:0000313" key="14">
    <source>
        <dbReference type="EMBL" id="KAF5759774.1"/>
    </source>
</evidence>
<evidence type="ECO:0000256" key="11">
    <source>
        <dbReference type="ARBA" id="ARBA00023180"/>
    </source>
</evidence>
<keyword evidence="11" id="KW-0325">Glycoprotein</keyword>
<dbReference type="FunFam" id="3.80.10.10:FF:001347">
    <property type="entry name" value="LRR receptor-like serine/threonine-protein kinase GSO2"/>
    <property type="match status" value="1"/>
</dbReference>
<dbReference type="Pfam" id="PF00560">
    <property type="entry name" value="LRR_1"/>
    <property type="match status" value="6"/>
</dbReference>
<dbReference type="SMART" id="SM00369">
    <property type="entry name" value="LRR_TYP"/>
    <property type="match status" value="9"/>
</dbReference>
<dbReference type="InterPro" id="IPR046956">
    <property type="entry name" value="RLP23-like"/>
</dbReference>
<comment type="similarity">
    <text evidence="2">Belongs to the RLP family.</text>
</comment>
<dbReference type="Gramene" id="mRNA:HanXRQr2_Chr16g0745411">
    <property type="protein sequence ID" value="mRNA:HanXRQr2_Chr16g0745411"/>
    <property type="gene ID" value="HanXRQr2_Chr16g0745411"/>
</dbReference>
<keyword evidence="14" id="KW-0418">Kinase</keyword>
<evidence type="ECO:0000256" key="1">
    <source>
        <dbReference type="ARBA" id="ARBA00004251"/>
    </source>
</evidence>
<proteinExistence type="inferred from homology"/>
<dbReference type="Proteomes" id="UP000215914">
    <property type="component" value="Chromosome 16"/>
</dbReference>
<keyword evidence="10" id="KW-0675">Receptor</keyword>
<dbReference type="InterPro" id="IPR013210">
    <property type="entry name" value="LRR_N_plant-typ"/>
</dbReference>
<dbReference type="GO" id="GO:0004674">
    <property type="term" value="F:protein serine/threonine kinase activity"/>
    <property type="evidence" value="ECO:0007669"/>
    <property type="project" value="UniProtKB-KW"/>
</dbReference>
<reference evidence="14 16" key="1">
    <citation type="journal article" date="2017" name="Nature">
        <title>The sunflower genome provides insights into oil metabolism, flowering and Asterid evolution.</title>
        <authorList>
            <person name="Badouin H."/>
            <person name="Gouzy J."/>
            <person name="Grassa C.J."/>
            <person name="Murat F."/>
            <person name="Staton S.E."/>
            <person name="Cottret L."/>
            <person name="Lelandais-Briere C."/>
            <person name="Owens G.L."/>
            <person name="Carrere S."/>
            <person name="Mayjonade B."/>
            <person name="Legrand L."/>
            <person name="Gill N."/>
            <person name="Kane N.C."/>
            <person name="Bowers J.E."/>
            <person name="Hubner S."/>
            <person name="Bellec A."/>
            <person name="Berard A."/>
            <person name="Berges H."/>
            <person name="Blanchet N."/>
            <person name="Boniface M.C."/>
            <person name="Brunel D."/>
            <person name="Catrice O."/>
            <person name="Chaidir N."/>
            <person name="Claudel C."/>
            <person name="Donnadieu C."/>
            <person name="Faraut T."/>
            <person name="Fievet G."/>
            <person name="Helmstetter N."/>
            <person name="King M."/>
            <person name="Knapp S.J."/>
            <person name="Lai Z."/>
            <person name="Le Paslier M.C."/>
            <person name="Lippi Y."/>
            <person name="Lorenzon L."/>
            <person name="Mandel J.R."/>
            <person name="Marage G."/>
            <person name="Marchand G."/>
            <person name="Marquand E."/>
            <person name="Bret-Mestries E."/>
            <person name="Morien E."/>
            <person name="Nambeesan S."/>
            <person name="Nguyen T."/>
            <person name="Pegot-Espagnet P."/>
            <person name="Pouilly N."/>
            <person name="Raftis F."/>
            <person name="Sallet E."/>
            <person name="Schiex T."/>
            <person name="Thomas J."/>
            <person name="Vandecasteele C."/>
            <person name="Vares D."/>
            <person name="Vear F."/>
            <person name="Vautrin S."/>
            <person name="Crespi M."/>
            <person name="Mangin B."/>
            <person name="Burke J.M."/>
            <person name="Salse J."/>
            <person name="Munos S."/>
            <person name="Vincourt P."/>
            <person name="Rieseberg L.H."/>
            <person name="Langlade N.B."/>
        </authorList>
    </citation>
    <scope>NUCLEOTIDE SEQUENCE [LARGE SCALE GENOMIC DNA]</scope>
    <source>
        <strain evidence="16">cv. SF193</strain>
        <tissue evidence="14">Leaves</tissue>
    </source>
</reference>
<dbReference type="InParanoid" id="A0A251RWY8"/>
<dbReference type="PANTHER" id="PTHR48063">
    <property type="entry name" value="LRR RECEPTOR-LIKE KINASE"/>
    <property type="match status" value="1"/>
</dbReference>
<dbReference type="SMART" id="SM00365">
    <property type="entry name" value="LRR_SD22"/>
    <property type="match status" value="5"/>
</dbReference>
<name>A0A251RWY8_HELAN</name>
<keyword evidence="8" id="KW-1133">Transmembrane helix</keyword>
<dbReference type="GO" id="GO:0051707">
    <property type="term" value="P:response to other organism"/>
    <property type="evidence" value="ECO:0007669"/>
    <property type="project" value="UniProtKB-ARBA"/>
</dbReference>
<keyword evidence="14" id="KW-0723">Serine/threonine-protein kinase</keyword>
<dbReference type="EC" id="2.7.11.1" evidence="14"/>
<dbReference type="FunFam" id="3.80.10.10:FF:000041">
    <property type="entry name" value="LRR receptor-like serine/threonine-protein kinase ERECTA"/>
    <property type="match status" value="1"/>
</dbReference>
<reference evidence="14" key="3">
    <citation type="submission" date="2020-06" db="EMBL/GenBank/DDBJ databases">
        <title>Helianthus annuus Genome sequencing and assembly Release 2.</title>
        <authorList>
            <person name="Gouzy J."/>
            <person name="Langlade N."/>
            <person name="Munos S."/>
        </authorList>
    </citation>
    <scope>NUCLEOTIDE SEQUENCE</scope>
    <source>
        <tissue evidence="14">Leaves</tissue>
    </source>
</reference>
<evidence type="ECO:0000313" key="15">
    <source>
        <dbReference type="EMBL" id="OTF90960.1"/>
    </source>
</evidence>
<dbReference type="AlphaFoldDB" id="A0A251RWY8"/>
<dbReference type="EMBL" id="MNCJ02000331">
    <property type="protein sequence ID" value="KAF5759774.1"/>
    <property type="molecule type" value="Genomic_DNA"/>
</dbReference>
<evidence type="ECO:0000256" key="10">
    <source>
        <dbReference type="ARBA" id="ARBA00023170"/>
    </source>
</evidence>
<evidence type="ECO:0000256" key="2">
    <source>
        <dbReference type="ARBA" id="ARBA00009592"/>
    </source>
</evidence>
<evidence type="ECO:0000313" key="16">
    <source>
        <dbReference type="Proteomes" id="UP000215914"/>
    </source>
</evidence>
<keyword evidence="14" id="KW-0808">Transferase</keyword>
<comment type="subcellular location">
    <subcellularLocation>
        <location evidence="1">Cell membrane</location>
        <topology evidence="1">Single-pass type I membrane protein</topology>
    </subcellularLocation>
</comment>
<feature type="signal peptide" evidence="12">
    <location>
        <begin position="1"/>
        <end position="24"/>
    </location>
</feature>
<dbReference type="EMBL" id="CM007905">
    <property type="protein sequence ID" value="OTF90960.1"/>
    <property type="molecule type" value="Genomic_DNA"/>
</dbReference>
<sequence>MMDLYRRVLYLLVIFLCNKNHVLGITRCVEHERIALLQFKTGLIDDYALLNSWKNSSNVRDCCQWRRVGCNNATGRVVLLDLSAIISEELEQTLGFSGKIDSSLLSLSSLTYLDLSGNSFTRIPDFIGSLKNLQHLKLSNIELTSPKFPYQLGNLSNLQTLDLASTSVVIKNTDWLAHLSSLKYLNLSYIDLSESGGLLYTAIKLPSLVELQLINCMLPNNTAKSFLDPMTNLSKSFAVHSNNLPSSMIYSWLFNFSGSLTDIYLSDNALLDTIPEAFGTITNLKTLDLTNNGLEGGIPSSFRNLNHLHSLHLSANNLAQDLPSLFNNLPVRSLQVLDLYANQLSGPLPDFTTFTALTELYLKLNQLNGSFPEKFKQSSNLWILDLADNHITGPLPDLSVFVSLRELYFERNLLHGTLSERLGSLSKLESLGASSNFFQGTISEQHVTNLSRLVYLDLSYNSLALDLSPDWSPPFQLDVIWLSSCKLGSSFPEWLKTQTNLSVLDISDAGINDTVPSWFWESLNPSLRYLNMSSSQMHGMVPNLVFGKQPLIDMRSNDFSGSLPLFPLDTIALILSNNMFTGPISSLCNVTTLNRLDLSNNKLSGMLPNCLNNLDSLYILNLENNKFTGTIPASIGALQLLHMMSMRGNSLTGEIPLSLRNCKELQLLDLGENQLSGTIPEWMGESLSSLLVLALPSNRFHGTIPTSLCKLKKIQILDLSVNNILGNIPKCLDNFSEMTMREKGTPDASIEYNAIGLERTRLVSRSRYVFKVLLQWKGRQSEYQKTLGLVLSLDLSSNSLTGEIPDQIAALVALNLSRNSLTGRIPEHAGHLKRLDFLDLSRNNLVGGIPSSLSQLTNLGVLDLSFNDLSGRIPKGILRFVGLHYRTDALVTGLEQEDKKMLQKKKLMKS</sequence>
<dbReference type="OMA" id="EIPRFIC"/>
<dbReference type="STRING" id="4232.A0A251RWY8"/>
<dbReference type="FunFam" id="3.80.10.10:FF:000095">
    <property type="entry name" value="LRR receptor-like serine/threonine-protein kinase GSO1"/>
    <property type="match status" value="2"/>
</dbReference>
<evidence type="ECO:0000256" key="5">
    <source>
        <dbReference type="ARBA" id="ARBA00022692"/>
    </source>
</evidence>
<dbReference type="InterPro" id="IPR032675">
    <property type="entry name" value="LRR_dom_sf"/>
</dbReference>
<keyword evidence="9" id="KW-0472">Membrane</keyword>
<feature type="domain" description="Leucine-rich repeat-containing N-terminal plant-type" evidence="13">
    <location>
        <begin position="31"/>
        <end position="71"/>
    </location>
</feature>
<evidence type="ECO:0000256" key="8">
    <source>
        <dbReference type="ARBA" id="ARBA00022989"/>
    </source>
</evidence>
<dbReference type="SUPFAM" id="SSF52047">
    <property type="entry name" value="RNI-like"/>
    <property type="match status" value="1"/>
</dbReference>
<dbReference type="Gene3D" id="3.80.10.10">
    <property type="entry name" value="Ribonuclease Inhibitor"/>
    <property type="match status" value="5"/>
</dbReference>
<accession>A0A251RWY8</accession>
<keyword evidence="5" id="KW-0812">Transmembrane</keyword>
<keyword evidence="3" id="KW-1003">Cell membrane</keyword>
<dbReference type="Pfam" id="PF13855">
    <property type="entry name" value="LRR_8"/>
    <property type="match status" value="2"/>
</dbReference>
<dbReference type="GO" id="GO:0005886">
    <property type="term" value="C:plasma membrane"/>
    <property type="evidence" value="ECO:0007669"/>
    <property type="project" value="UniProtKB-SubCell"/>
</dbReference>
<dbReference type="PANTHER" id="PTHR48063:SF101">
    <property type="entry name" value="LRR RECEPTOR-LIKE SERINE_THREONINE-PROTEIN KINASE FLS2"/>
    <property type="match status" value="1"/>
</dbReference>
<dbReference type="InterPro" id="IPR003591">
    <property type="entry name" value="Leu-rich_rpt_typical-subtyp"/>
</dbReference>
<dbReference type="GO" id="GO:0006952">
    <property type="term" value="P:defense response"/>
    <property type="evidence" value="ECO:0007669"/>
    <property type="project" value="UniProtKB-ARBA"/>
</dbReference>
<dbReference type="PRINTS" id="PR00019">
    <property type="entry name" value="LEURICHRPT"/>
</dbReference>
<organism evidence="15 16">
    <name type="scientific">Helianthus annuus</name>
    <name type="common">Common sunflower</name>
    <dbReference type="NCBI Taxonomy" id="4232"/>
    <lineage>
        <taxon>Eukaryota</taxon>
        <taxon>Viridiplantae</taxon>
        <taxon>Streptophyta</taxon>
        <taxon>Embryophyta</taxon>
        <taxon>Tracheophyta</taxon>
        <taxon>Spermatophyta</taxon>
        <taxon>Magnoliopsida</taxon>
        <taxon>eudicotyledons</taxon>
        <taxon>Gunneridae</taxon>
        <taxon>Pentapetalae</taxon>
        <taxon>asterids</taxon>
        <taxon>campanulids</taxon>
        <taxon>Asterales</taxon>
        <taxon>Asteraceae</taxon>
        <taxon>Asteroideae</taxon>
        <taxon>Heliantheae alliance</taxon>
        <taxon>Heliantheae</taxon>
        <taxon>Helianthus</taxon>
    </lineage>
</organism>
<protein>
    <submittedName>
        <fullName evidence="14">Non-specific serine/threonine protein kinase</fullName>
        <ecNumber evidence="14">2.7.11.1</ecNumber>
    </submittedName>
    <submittedName>
        <fullName evidence="15">Putative leucine-rich repeat protein, plant-type</fullName>
    </submittedName>
</protein>
<keyword evidence="7" id="KW-0677">Repeat</keyword>
<keyword evidence="6 12" id="KW-0732">Signal</keyword>
<keyword evidence="4" id="KW-0433">Leucine-rich repeat</keyword>
<keyword evidence="16" id="KW-1185">Reference proteome</keyword>
<evidence type="ECO:0000256" key="6">
    <source>
        <dbReference type="ARBA" id="ARBA00022729"/>
    </source>
</evidence>
<feature type="chain" id="PRO_5041060226" evidence="12">
    <location>
        <begin position="25"/>
        <end position="910"/>
    </location>
</feature>
<dbReference type="InterPro" id="IPR001611">
    <property type="entry name" value="Leu-rich_rpt"/>
</dbReference>